<keyword evidence="5" id="KW-1185">Reference proteome</keyword>
<dbReference type="Proteomes" id="UP000250443">
    <property type="component" value="Unassembled WGS sequence"/>
</dbReference>
<dbReference type="InterPro" id="IPR009506">
    <property type="entry name" value="YjiS-like"/>
</dbReference>
<dbReference type="EMBL" id="JADMCD010000008">
    <property type="protein sequence ID" value="MBF8642161.1"/>
    <property type="molecule type" value="Genomic_DNA"/>
</dbReference>
<dbReference type="RefSeq" id="WP_010796659.1">
    <property type="nucleotide sequence ID" value="NZ_CP044086.1"/>
</dbReference>
<organism evidence="3 4">
    <name type="scientific">Pseudomonas luteola</name>
    <dbReference type="NCBI Taxonomy" id="47886"/>
    <lineage>
        <taxon>Bacteria</taxon>
        <taxon>Pseudomonadati</taxon>
        <taxon>Pseudomonadota</taxon>
        <taxon>Gammaproteobacteria</taxon>
        <taxon>Pseudomonadales</taxon>
        <taxon>Pseudomonadaceae</taxon>
        <taxon>Pseudomonas</taxon>
    </lineage>
</organism>
<evidence type="ECO:0000313" key="4">
    <source>
        <dbReference type="Proteomes" id="UP000250443"/>
    </source>
</evidence>
<protein>
    <submittedName>
        <fullName evidence="2">DUF1127 domain-containing protein</fullName>
    </submittedName>
    <submittedName>
        <fullName evidence="3">Uncharacterized conserved small protein</fullName>
    </submittedName>
</protein>
<dbReference type="Pfam" id="PF06568">
    <property type="entry name" value="YjiS-like"/>
    <property type="match status" value="1"/>
</dbReference>
<evidence type="ECO:0000313" key="3">
    <source>
        <dbReference type="EMBL" id="SPZ13203.1"/>
    </source>
</evidence>
<dbReference type="AlphaFoldDB" id="A0A2X2D2L5"/>
<dbReference type="EMBL" id="UAUF01000014">
    <property type="protein sequence ID" value="SPZ13203.1"/>
    <property type="molecule type" value="Genomic_DNA"/>
</dbReference>
<dbReference type="Proteomes" id="UP000626180">
    <property type="component" value="Unassembled WGS sequence"/>
</dbReference>
<accession>A0A2X2D2L5</accession>
<evidence type="ECO:0000313" key="2">
    <source>
        <dbReference type="EMBL" id="MBF8642161.1"/>
    </source>
</evidence>
<reference evidence="2 5" key="2">
    <citation type="submission" date="2020-10" db="EMBL/GenBank/DDBJ databases">
        <title>Genome sequences of Pseudomonas isolates.</title>
        <authorList>
            <person name="Wessels L."/>
            <person name="Reich F."/>
            <person name="Hammerl J."/>
        </authorList>
    </citation>
    <scope>NUCLEOTIDE SEQUENCE [LARGE SCALE GENOMIC DNA]</scope>
    <source>
        <strain evidence="2 5">20-MO00624-0</strain>
    </source>
</reference>
<gene>
    <name evidence="2" type="ORF">IRZ65_15855</name>
    <name evidence="3" type="ORF">NCTC11842_04924</name>
</gene>
<reference evidence="3 4" key="1">
    <citation type="submission" date="2018-06" db="EMBL/GenBank/DDBJ databases">
        <authorList>
            <consortium name="Pathogen Informatics"/>
            <person name="Doyle S."/>
        </authorList>
    </citation>
    <scope>NUCLEOTIDE SEQUENCE [LARGE SCALE GENOMIC DNA]</scope>
    <source>
        <strain evidence="3 4">NCTC11842</strain>
    </source>
</reference>
<name>A0A2X2D2L5_PSELU</name>
<proteinExistence type="predicted"/>
<evidence type="ECO:0000313" key="5">
    <source>
        <dbReference type="Proteomes" id="UP000626180"/>
    </source>
</evidence>
<evidence type="ECO:0000259" key="1">
    <source>
        <dbReference type="Pfam" id="PF06568"/>
    </source>
</evidence>
<sequence>MEHTLRSNSFTASNASKSNTSLVLRVLTTLSVWHRRIVSRNELARLDARMLADAGITEAQRYEELHKPFWR</sequence>
<feature type="domain" description="YjiS-like" evidence="1">
    <location>
        <begin position="27"/>
        <end position="62"/>
    </location>
</feature>